<evidence type="ECO:0000256" key="1">
    <source>
        <dbReference type="SAM" id="MobiDB-lite"/>
    </source>
</evidence>
<sequence>MASNPSTLLLPSEQLVRSPSSSAATPANEELGSPSKQKELSKMLDEWAVYIRRKYGNKPLSSSTYLSEAEPFLEQYAKSSPSNQALIGAAGNLLQTENFLAILDAERDEEGDLRVEHGAAPSSPVSTSVDVVPKTEGLIVFFPGIPGCAKSALCKEILNTPGGLGDNRPLHSLMGDLIKGRYWQKVADERKKKPARITLADKNAPNEEVWRQARIEDMCGSTKAAAVPVVPDSEGTDSNPFSLDALAVFMFRVLQRVNHPGNLDKASPNAGYVLLMFYHLYYGKSRREFENELYERFGSLVKLPLLEPDRAEPSKGACAKEWAQWEQRLRVTLFGNADYLNSVQVPFESAVKEVLEQLKAVAKGDLKTPDTGKRKFGNIIFAAVRLRTVSEKDTAVDTFLNETKLEDSLTKAHVTLAHKRGHGVAAVASYGVYQYQEVPVSFNALYYTDKMAALEAQLGAVNGERIKSRNEWPHATLWTAPGVAPKEANMLPQLASEGKATRVLIEPPITITGVLDFY</sequence>
<feature type="region of interest" description="Disordered" evidence="1">
    <location>
        <begin position="1"/>
        <end position="38"/>
    </location>
</feature>
<dbReference type="PANTHER" id="PTHR35460:SF1">
    <property type="entry name" value="TRNA LIGASE 1"/>
    <property type="match status" value="1"/>
</dbReference>
<dbReference type="GO" id="GO:0003972">
    <property type="term" value="F:RNA ligase (ATP) activity"/>
    <property type="evidence" value="ECO:0007669"/>
    <property type="project" value="InterPro"/>
</dbReference>
<accession>A0A3L6TBJ8</accession>
<evidence type="ECO:0000313" key="2">
    <source>
        <dbReference type="EMBL" id="RLN34847.1"/>
    </source>
</evidence>
<dbReference type="GO" id="GO:0006388">
    <property type="term" value="P:tRNA splicing, via endonucleolytic cleavage and ligation"/>
    <property type="evidence" value="ECO:0007669"/>
    <property type="project" value="InterPro"/>
</dbReference>
<dbReference type="InterPro" id="IPR038837">
    <property type="entry name" value="tRNA_ligase_1"/>
</dbReference>
<dbReference type="STRING" id="4540.A0A3L6TBJ8"/>
<dbReference type="OrthoDB" id="1912039at2759"/>
<feature type="compositionally biased region" description="Polar residues" evidence="1">
    <location>
        <begin position="1"/>
        <end position="25"/>
    </location>
</feature>
<protein>
    <recommendedName>
        <fullName evidence="4">tRNA ligase phosphodiesterase domain-containing protein</fullName>
    </recommendedName>
</protein>
<evidence type="ECO:0000313" key="3">
    <source>
        <dbReference type="Proteomes" id="UP000275267"/>
    </source>
</evidence>
<evidence type="ECO:0008006" key="4">
    <source>
        <dbReference type="Google" id="ProtNLM"/>
    </source>
</evidence>
<gene>
    <name evidence="2" type="ORF">C2845_PM03G22390</name>
</gene>
<name>A0A3L6TBJ8_PANMI</name>
<dbReference type="Proteomes" id="UP000275267">
    <property type="component" value="Unassembled WGS sequence"/>
</dbReference>
<dbReference type="AlphaFoldDB" id="A0A3L6TBJ8"/>
<keyword evidence="3" id="KW-1185">Reference proteome</keyword>
<organism evidence="2 3">
    <name type="scientific">Panicum miliaceum</name>
    <name type="common">Proso millet</name>
    <name type="synonym">Broomcorn millet</name>
    <dbReference type="NCBI Taxonomy" id="4540"/>
    <lineage>
        <taxon>Eukaryota</taxon>
        <taxon>Viridiplantae</taxon>
        <taxon>Streptophyta</taxon>
        <taxon>Embryophyta</taxon>
        <taxon>Tracheophyta</taxon>
        <taxon>Spermatophyta</taxon>
        <taxon>Magnoliopsida</taxon>
        <taxon>Liliopsida</taxon>
        <taxon>Poales</taxon>
        <taxon>Poaceae</taxon>
        <taxon>PACMAD clade</taxon>
        <taxon>Panicoideae</taxon>
        <taxon>Panicodae</taxon>
        <taxon>Paniceae</taxon>
        <taxon>Panicinae</taxon>
        <taxon>Panicum</taxon>
        <taxon>Panicum sect. Panicum</taxon>
    </lineage>
</organism>
<proteinExistence type="predicted"/>
<dbReference type="PANTHER" id="PTHR35460">
    <property type="entry name" value="TRNA LIGASE 1"/>
    <property type="match status" value="1"/>
</dbReference>
<reference evidence="3" key="1">
    <citation type="journal article" date="2019" name="Nat. Commun.">
        <title>The genome of broomcorn millet.</title>
        <authorList>
            <person name="Zou C."/>
            <person name="Miki D."/>
            <person name="Li D."/>
            <person name="Tang Q."/>
            <person name="Xiao L."/>
            <person name="Rajput S."/>
            <person name="Deng P."/>
            <person name="Jia W."/>
            <person name="Huang R."/>
            <person name="Zhang M."/>
            <person name="Sun Y."/>
            <person name="Hu J."/>
            <person name="Fu X."/>
            <person name="Schnable P.S."/>
            <person name="Li F."/>
            <person name="Zhang H."/>
            <person name="Feng B."/>
            <person name="Zhu X."/>
            <person name="Liu R."/>
            <person name="Schnable J.C."/>
            <person name="Zhu J.-K."/>
            <person name="Zhang H."/>
        </authorList>
    </citation>
    <scope>NUCLEOTIDE SEQUENCE [LARGE SCALE GENOMIC DNA]</scope>
</reference>
<dbReference type="EMBL" id="PQIB02000002">
    <property type="protein sequence ID" value="RLN34847.1"/>
    <property type="molecule type" value="Genomic_DNA"/>
</dbReference>
<comment type="caution">
    <text evidence="2">The sequence shown here is derived from an EMBL/GenBank/DDBJ whole genome shotgun (WGS) entry which is preliminary data.</text>
</comment>